<accession>A0A6I9WCR0</accession>
<evidence type="ECO:0000313" key="2">
    <source>
        <dbReference type="RefSeq" id="XP_011640220.1"/>
    </source>
</evidence>
<dbReference type="AlphaFoldDB" id="A0A6I9WCR0"/>
<proteinExistence type="predicted"/>
<gene>
    <name evidence="2" type="primary">LOC105429143</name>
</gene>
<dbReference type="Proteomes" id="UP000504615">
    <property type="component" value="Unplaced"/>
</dbReference>
<protein>
    <submittedName>
        <fullName evidence="2">Uncharacterized protein LOC105429143</fullName>
    </submittedName>
</protein>
<organism evidence="1 2">
    <name type="scientific">Pogonomyrmex barbatus</name>
    <name type="common">red harvester ant</name>
    <dbReference type="NCBI Taxonomy" id="144034"/>
    <lineage>
        <taxon>Eukaryota</taxon>
        <taxon>Metazoa</taxon>
        <taxon>Ecdysozoa</taxon>
        <taxon>Arthropoda</taxon>
        <taxon>Hexapoda</taxon>
        <taxon>Insecta</taxon>
        <taxon>Pterygota</taxon>
        <taxon>Neoptera</taxon>
        <taxon>Endopterygota</taxon>
        <taxon>Hymenoptera</taxon>
        <taxon>Apocrita</taxon>
        <taxon>Aculeata</taxon>
        <taxon>Formicoidea</taxon>
        <taxon>Formicidae</taxon>
        <taxon>Myrmicinae</taxon>
        <taxon>Pogonomyrmex</taxon>
    </lineage>
</organism>
<dbReference type="GeneID" id="105429143"/>
<keyword evidence="1" id="KW-1185">Reference proteome</keyword>
<name>A0A6I9WCR0_9HYME</name>
<evidence type="ECO:0000313" key="1">
    <source>
        <dbReference type="Proteomes" id="UP000504615"/>
    </source>
</evidence>
<sequence length="324" mass="37814">MGDTKPKIVPAHTECATTDNQYAASYLKTGSMRGVMYQMRMLTWASWRLTCQKDANIRNWWLAAEVRDARGFHDLVLKYSTNSAPKEDGSTSDGEKYMYRFMQIKHKTSLQKNATITDYHLVSKHKLHRQSSLFYLFRAYLNLLGNYEKITPEQIVDLMIFTNMNIKPFKFLVPVENDPLFGFKGKGKRYRLDINALRKEPGIMIAMYNINQDEKIIVGFLKKLVFVVCQPSEPELEELIVEDMGQTFNNPEIFYDNLYKNIINWFLVYKDGRAPYLTENHVMEYLKKTQDTLWEAKKSEMLVDPVSKLSEKLISLHLSNVTIL</sequence>
<reference evidence="2" key="1">
    <citation type="submission" date="2025-08" db="UniProtKB">
        <authorList>
            <consortium name="RefSeq"/>
        </authorList>
    </citation>
    <scope>IDENTIFICATION</scope>
</reference>
<dbReference type="OrthoDB" id="7552432at2759"/>
<dbReference type="KEGG" id="pbar:105429143"/>
<dbReference type="RefSeq" id="XP_011640220.1">
    <property type="nucleotide sequence ID" value="XM_011641918.1"/>
</dbReference>